<keyword evidence="10" id="KW-1185">Reference proteome</keyword>
<comment type="similarity">
    <text evidence="2">Belongs to the binding-protein-dependent transport system permease family. FecCD subfamily.</text>
</comment>
<comment type="subcellular location">
    <subcellularLocation>
        <location evidence="1">Cell membrane</location>
        <topology evidence="1">Multi-pass membrane protein</topology>
    </subcellularLocation>
</comment>
<evidence type="ECO:0000256" key="2">
    <source>
        <dbReference type="ARBA" id="ARBA00007935"/>
    </source>
</evidence>
<comment type="caution">
    <text evidence="9">The sequence shown here is derived from an EMBL/GenBank/DDBJ whole genome shotgun (WGS) entry which is preliminary data.</text>
</comment>
<name>A0ABW5QT90_9BACL</name>
<keyword evidence="3" id="KW-0813">Transport</keyword>
<dbReference type="Pfam" id="PF01032">
    <property type="entry name" value="FecCD"/>
    <property type="match status" value="1"/>
</dbReference>
<evidence type="ECO:0000256" key="8">
    <source>
        <dbReference type="SAM" id="Phobius"/>
    </source>
</evidence>
<dbReference type="CDD" id="cd06550">
    <property type="entry name" value="TM_ABC_iron-siderophores_like"/>
    <property type="match status" value="1"/>
</dbReference>
<dbReference type="Proteomes" id="UP001597493">
    <property type="component" value="Unassembled WGS sequence"/>
</dbReference>
<feature type="transmembrane region" description="Helical" evidence="8">
    <location>
        <begin position="313"/>
        <end position="332"/>
    </location>
</feature>
<feature type="transmembrane region" description="Helical" evidence="8">
    <location>
        <begin position="128"/>
        <end position="146"/>
    </location>
</feature>
<dbReference type="InterPro" id="IPR000522">
    <property type="entry name" value="ABC_transptr_permease_BtuC"/>
</dbReference>
<dbReference type="PANTHER" id="PTHR30472">
    <property type="entry name" value="FERRIC ENTEROBACTIN TRANSPORT SYSTEM PERMEASE PROTEIN"/>
    <property type="match status" value="1"/>
</dbReference>
<reference evidence="10" key="1">
    <citation type="journal article" date="2019" name="Int. J. Syst. Evol. Microbiol.">
        <title>The Global Catalogue of Microorganisms (GCM) 10K type strain sequencing project: providing services to taxonomists for standard genome sequencing and annotation.</title>
        <authorList>
            <consortium name="The Broad Institute Genomics Platform"/>
            <consortium name="The Broad Institute Genome Sequencing Center for Infectious Disease"/>
            <person name="Wu L."/>
            <person name="Ma J."/>
        </authorList>
    </citation>
    <scope>NUCLEOTIDE SEQUENCE [LARGE SCALE GENOMIC DNA]</scope>
    <source>
        <strain evidence="10">TISTR 1827</strain>
    </source>
</reference>
<feature type="transmembrane region" description="Helical" evidence="8">
    <location>
        <begin position="246"/>
        <end position="268"/>
    </location>
</feature>
<gene>
    <name evidence="9" type="ORF">ACFSW5_04650</name>
</gene>
<evidence type="ECO:0000256" key="1">
    <source>
        <dbReference type="ARBA" id="ARBA00004651"/>
    </source>
</evidence>
<dbReference type="PANTHER" id="PTHR30472:SF64">
    <property type="entry name" value="IRON(3+)-HYDROXAMATE IMPORT SYSTEM PERMEASE PROTEIN FHUG"/>
    <property type="match status" value="1"/>
</dbReference>
<dbReference type="Gene3D" id="1.10.3470.10">
    <property type="entry name" value="ABC transporter involved in vitamin B12 uptake, BtuC"/>
    <property type="match status" value="1"/>
</dbReference>
<keyword evidence="6 8" id="KW-1133">Transmembrane helix</keyword>
<feature type="transmembrane region" description="Helical" evidence="8">
    <location>
        <begin position="199"/>
        <end position="219"/>
    </location>
</feature>
<evidence type="ECO:0000256" key="3">
    <source>
        <dbReference type="ARBA" id="ARBA00022448"/>
    </source>
</evidence>
<keyword evidence="7 8" id="KW-0472">Membrane</keyword>
<dbReference type="SUPFAM" id="SSF81345">
    <property type="entry name" value="ABC transporter involved in vitamin B12 uptake, BtuC"/>
    <property type="match status" value="1"/>
</dbReference>
<evidence type="ECO:0000313" key="9">
    <source>
        <dbReference type="EMBL" id="MFD2659552.1"/>
    </source>
</evidence>
<evidence type="ECO:0000313" key="10">
    <source>
        <dbReference type="Proteomes" id="UP001597493"/>
    </source>
</evidence>
<keyword evidence="4" id="KW-1003">Cell membrane</keyword>
<keyword evidence="5 8" id="KW-0812">Transmembrane</keyword>
<feature type="transmembrane region" description="Helical" evidence="8">
    <location>
        <begin position="96"/>
        <end position="116"/>
    </location>
</feature>
<sequence>MTITEASRRKKAAVVLFALAALIVITFIVSMNTGHMRLSPLDVLRTLIGLGTDKNELVLFEFRLPRIVISVLIGAGFALSGAILQSVSRNPLADPGLLGINSGANLMIVLYISFIHLDVTNSVLTRPVIAFIGSFAAAAVIYGLSFKRHHGVLPTRMVLAGVAIAQGINALILILTLRINPEEYQQIQVWMAGSISGTSWTYVLAFLPWFIVLVPFIVFKARVLNVMNLGDQLATGLGSPVGKDRLLLLAAAVGLAGACTAVGGGISFVGLIGPHLARRLVGPNHQQLIPASALAGGLIVMAADTISRNLGDFPTGLVVAVIGAPYFLYLLSKSR</sequence>
<protein>
    <submittedName>
        <fullName evidence="9">FecCD family ABC transporter permease</fullName>
    </submittedName>
</protein>
<feature type="transmembrane region" description="Helical" evidence="8">
    <location>
        <begin position="64"/>
        <end position="84"/>
    </location>
</feature>
<evidence type="ECO:0000256" key="7">
    <source>
        <dbReference type="ARBA" id="ARBA00023136"/>
    </source>
</evidence>
<dbReference type="EMBL" id="JBHUMY010000005">
    <property type="protein sequence ID" value="MFD2659552.1"/>
    <property type="molecule type" value="Genomic_DNA"/>
</dbReference>
<feature type="transmembrane region" description="Helical" evidence="8">
    <location>
        <begin position="158"/>
        <end position="179"/>
    </location>
</feature>
<evidence type="ECO:0000256" key="6">
    <source>
        <dbReference type="ARBA" id="ARBA00022989"/>
    </source>
</evidence>
<dbReference type="InterPro" id="IPR037294">
    <property type="entry name" value="ABC_BtuC-like"/>
</dbReference>
<proteinExistence type="inferred from homology"/>
<feature type="transmembrane region" description="Helical" evidence="8">
    <location>
        <begin position="12"/>
        <end position="31"/>
    </location>
</feature>
<evidence type="ECO:0000256" key="4">
    <source>
        <dbReference type="ARBA" id="ARBA00022475"/>
    </source>
</evidence>
<dbReference type="RefSeq" id="WP_379270241.1">
    <property type="nucleotide sequence ID" value="NZ_JBHUGT010000013.1"/>
</dbReference>
<evidence type="ECO:0000256" key="5">
    <source>
        <dbReference type="ARBA" id="ARBA00022692"/>
    </source>
</evidence>
<accession>A0ABW5QT90</accession>
<organism evidence="9 10">
    <name type="scientific">Paenibacillus thailandensis</name>
    <dbReference type="NCBI Taxonomy" id="393250"/>
    <lineage>
        <taxon>Bacteria</taxon>
        <taxon>Bacillati</taxon>
        <taxon>Bacillota</taxon>
        <taxon>Bacilli</taxon>
        <taxon>Bacillales</taxon>
        <taxon>Paenibacillaceae</taxon>
        <taxon>Paenibacillus</taxon>
    </lineage>
</organism>